<reference evidence="1 2" key="1">
    <citation type="submission" date="2024-03" db="EMBL/GenBank/DDBJ databases">
        <title>Mouse gut bacterial collection (mGBC) of GemPharmatech.</title>
        <authorList>
            <person name="He Y."/>
            <person name="Dong L."/>
            <person name="Wu D."/>
            <person name="Gao X."/>
            <person name="Lin Z."/>
        </authorList>
    </citation>
    <scope>NUCLEOTIDE SEQUENCE [LARGE SCALE GENOMIC DNA]</scope>
    <source>
        <strain evidence="1 2">61-15</strain>
    </source>
</reference>
<gene>
    <name evidence="1" type="ORF">AALA52_04815</name>
</gene>
<dbReference type="Proteomes" id="UP001565283">
    <property type="component" value="Unassembled WGS sequence"/>
</dbReference>
<sequence>MTYQVKIIYPKEEALESNKLTERTFNEYIDDLEAEEVIGQYEQLLTKGYSISVNFTPPQVDKEGEEQDPFKIAESFELAGIPYKATLKLKASGSYEEMVKIAKMIEQQGYDYSITVKLQINENSPVDFEKESSWFDSEYAKYTVLPKASSQDIADLRSLYDVLSEERYKVSINLKAKVKKDDDDSFATQLAAYPSETLVTFKLTDASYV</sequence>
<name>A0ABV4D200_9LACT</name>
<protein>
    <submittedName>
        <fullName evidence="1">Uncharacterized protein</fullName>
    </submittedName>
</protein>
<dbReference type="RefSeq" id="WP_369948212.1">
    <property type="nucleotide sequence ID" value="NZ_JBCLSH010000011.1"/>
</dbReference>
<dbReference type="EMBL" id="JBCLSH010000011">
    <property type="protein sequence ID" value="MEY8443566.1"/>
    <property type="molecule type" value="Genomic_DNA"/>
</dbReference>
<evidence type="ECO:0000313" key="1">
    <source>
        <dbReference type="EMBL" id="MEY8443566.1"/>
    </source>
</evidence>
<keyword evidence="2" id="KW-1185">Reference proteome</keyword>
<organism evidence="1 2">
    <name type="scientific">Lactococcus ileimucosae</name>
    <dbReference type="NCBI Taxonomy" id="2941329"/>
    <lineage>
        <taxon>Bacteria</taxon>
        <taxon>Bacillati</taxon>
        <taxon>Bacillota</taxon>
        <taxon>Bacilli</taxon>
        <taxon>Lactobacillales</taxon>
        <taxon>Streptococcaceae</taxon>
        <taxon>Lactococcus</taxon>
    </lineage>
</organism>
<evidence type="ECO:0000313" key="2">
    <source>
        <dbReference type="Proteomes" id="UP001565283"/>
    </source>
</evidence>
<accession>A0ABV4D200</accession>
<proteinExistence type="predicted"/>
<comment type="caution">
    <text evidence="1">The sequence shown here is derived from an EMBL/GenBank/DDBJ whole genome shotgun (WGS) entry which is preliminary data.</text>
</comment>